<keyword evidence="9 16" id="KW-1015">Disulfide bond</keyword>
<feature type="chain" id="PRO_5033092218" description="Peroxidase" evidence="17">
    <location>
        <begin position="22"/>
        <end position="294"/>
    </location>
</feature>
<feature type="binding site" evidence="14">
    <location>
        <position position="78"/>
    </location>
    <ligand>
        <name>Ca(2+)</name>
        <dbReference type="ChEBI" id="CHEBI:29108"/>
        <label>1</label>
    </ligand>
</feature>
<dbReference type="GO" id="GO:0046872">
    <property type="term" value="F:metal ion binding"/>
    <property type="evidence" value="ECO:0007669"/>
    <property type="project" value="UniProtKB-UniRule"/>
</dbReference>
<evidence type="ECO:0000256" key="13">
    <source>
        <dbReference type="PIRSR" id="PIRSR600823-2"/>
    </source>
</evidence>
<dbReference type="InterPro" id="IPR000823">
    <property type="entry name" value="Peroxidase_pln"/>
</dbReference>
<keyword evidence="11 17" id="KW-0376">Hydrogen peroxide</keyword>
<evidence type="ECO:0000256" key="9">
    <source>
        <dbReference type="ARBA" id="ARBA00023157"/>
    </source>
</evidence>
<feature type="binding site" evidence="14">
    <location>
        <position position="80"/>
    </location>
    <ligand>
        <name>Ca(2+)</name>
        <dbReference type="ChEBI" id="CHEBI:29108"/>
        <label>1</label>
    </ligand>
</feature>
<dbReference type="GO" id="GO:0042744">
    <property type="term" value="P:hydrogen peroxide catabolic process"/>
    <property type="evidence" value="ECO:0007669"/>
    <property type="project" value="UniProtKB-KW"/>
</dbReference>
<dbReference type="OrthoDB" id="2113341at2759"/>
<evidence type="ECO:0000256" key="15">
    <source>
        <dbReference type="PIRSR" id="PIRSR600823-4"/>
    </source>
</evidence>
<comment type="similarity">
    <text evidence="2">Belongs to the peroxidase family. Ascorbate peroxidase subfamily.</text>
</comment>
<reference evidence="19" key="1">
    <citation type="submission" date="2017-07" db="EMBL/GenBank/DDBJ databases">
        <title>Taro Niue Genome Assembly and Annotation.</title>
        <authorList>
            <person name="Atibalentja N."/>
            <person name="Keating K."/>
            <person name="Fields C.J."/>
        </authorList>
    </citation>
    <scope>NUCLEOTIDE SEQUENCE</scope>
    <source>
        <strain evidence="19">Niue_2</strain>
        <tissue evidence="19">Leaf</tissue>
    </source>
</reference>
<dbReference type="Gene3D" id="1.10.520.10">
    <property type="match status" value="1"/>
</dbReference>
<comment type="function">
    <text evidence="17">Removal of H(2)O(2), oxidation of toxic reductants, biosynthesis and degradation of lignin, suberization, auxin catabolism, response to environmental stresses such as wounding, pathogen attack and oxidative stress.</text>
</comment>
<evidence type="ECO:0000313" key="20">
    <source>
        <dbReference type="Proteomes" id="UP000652761"/>
    </source>
</evidence>
<evidence type="ECO:0000256" key="11">
    <source>
        <dbReference type="ARBA" id="ARBA00023324"/>
    </source>
</evidence>
<dbReference type="InterPro" id="IPR002016">
    <property type="entry name" value="Haem_peroxidase"/>
</dbReference>
<dbReference type="PANTHER" id="PTHR31235">
    <property type="entry name" value="PEROXIDASE 25-RELATED"/>
    <property type="match status" value="1"/>
</dbReference>
<evidence type="ECO:0000256" key="4">
    <source>
        <dbReference type="ARBA" id="ARBA00022617"/>
    </source>
</evidence>
<evidence type="ECO:0000256" key="14">
    <source>
        <dbReference type="PIRSR" id="PIRSR600823-3"/>
    </source>
</evidence>
<feature type="active site" description="Proton acceptor" evidence="12">
    <location>
        <position position="72"/>
    </location>
</feature>
<dbReference type="GO" id="GO:0005576">
    <property type="term" value="C:extracellular region"/>
    <property type="evidence" value="ECO:0007669"/>
    <property type="project" value="UniProtKB-SubCell"/>
</dbReference>
<evidence type="ECO:0000256" key="8">
    <source>
        <dbReference type="ARBA" id="ARBA00023004"/>
    </source>
</evidence>
<evidence type="ECO:0000256" key="1">
    <source>
        <dbReference type="ARBA" id="ARBA00000189"/>
    </source>
</evidence>
<keyword evidence="4 17" id="KW-0349">Heme</keyword>
<dbReference type="InterPro" id="IPR010255">
    <property type="entry name" value="Haem_peroxidase_sf"/>
</dbReference>
<dbReference type="FunFam" id="1.10.520.10:FF:000001">
    <property type="entry name" value="Peroxidase"/>
    <property type="match status" value="1"/>
</dbReference>
<comment type="subcellular location">
    <subcellularLocation>
        <location evidence="17">Secreted</location>
    </subcellularLocation>
</comment>
<evidence type="ECO:0000256" key="10">
    <source>
        <dbReference type="ARBA" id="ARBA00023180"/>
    </source>
</evidence>
<dbReference type="AlphaFoldDB" id="A0A843XGS0"/>
<evidence type="ECO:0000256" key="7">
    <source>
        <dbReference type="ARBA" id="ARBA00023002"/>
    </source>
</evidence>
<keyword evidence="8 14" id="KW-0408">Iron</keyword>
<evidence type="ECO:0000256" key="16">
    <source>
        <dbReference type="PIRSR" id="PIRSR600823-5"/>
    </source>
</evidence>
<gene>
    <name evidence="19" type="ORF">Taro_051510</name>
</gene>
<feature type="site" description="Transition state stabilizer" evidence="15">
    <location>
        <position position="68"/>
    </location>
</feature>
<comment type="cofactor">
    <cofactor evidence="14 17">
        <name>heme b</name>
        <dbReference type="ChEBI" id="CHEBI:60344"/>
    </cofactor>
    <text evidence="14 17">Binds 1 heme b (iron(II)-protoporphyrin IX) group per subunit.</text>
</comment>
<feature type="disulfide bond" evidence="16">
    <location>
        <begin position="41"/>
        <end position="121"/>
    </location>
</feature>
<evidence type="ECO:0000256" key="12">
    <source>
        <dbReference type="PIRSR" id="PIRSR600823-1"/>
    </source>
</evidence>
<evidence type="ECO:0000256" key="3">
    <source>
        <dbReference type="ARBA" id="ARBA00022559"/>
    </source>
</evidence>
<dbReference type="InterPro" id="IPR033905">
    <property type="entry name" value="Secretory_peroxidase"/>
</dbReference>
<dbReference type="SUPFAM" id="SSF48113">
    <property type="entry name" value="Heme-dependent peroxidases"/>
    <property type="match status" value="1"/>
</dbReference>
<dbReference type="GO" id="GO:0140825">
    <property type="term" value="F:lactoperoxidase activity"/>
    <property type="evidence" value="ECO:0007669"/>
    <property type="project" value="UniProtKB-EC"/>
</dbReference>
<feature type="binding site" evidence="14">
    <location>
        <position position="254"/>
    </location>
    <ligand>
        <name>Ca(2+)</name>
        <dbReference type="ChEBI" id="CHEBI:29108"/>
        <label>2</label>
    </ligand>
</feature>
<dbReference type="InterPro" id="IPR019794">
    <property type="entry name" value="Peroxidases_AS"/>
</dbReference>
<dbReference type="Proteomes" id="UP000652761">
    <property type="component" value="Unassembled WGS sequence"/>
</dbReference>
<evidence type="ECO:0000256" key="17">
    <source>
        <dbReference type="RuleBase" id="RU362060"/>
    </source>
</evidence>
<evidence type="ECO:0000256" key="6">
    <source>
        <dbReference type="ARBA" id="ARBA00022837"/>
    </source>
</evidence>
<dbReference type="PRINTS" id="PR00458">
    <property type="entry name" value="PEROXIDASE"/>
</dbReference>
<accession>A0A843XGS0</accession>
<keyword evidence="5 14" id="KW-0479">Metal-binding</keyword>
<dbReference type="CDD" id="cd00693">
    <property type="entry name" value="secretory_peroxidase"/>
    <property type="match status" value="1"/>
</dbReference>
<feature type="binding site" description="axial binding residue" evidence="14">
    <location>
        <position position="199"/>
    </location>
    <ligand>
        <name>heme b</name>
        <dbReference type="ChEBI" id="CHEBI:60344"/>
    </ligand>
    <ligandPart>
        <name>Fe</name>
        <dbReference type="ChEBI" id="CHEBI:18248"/>
    </ligandPart>
</feature>
<feature type="disulfide bond" evidence="16">
    <location>
        <begin position="206"/>
        <end position="238"/>
    </location>
</feature>
<comment type="catalytic activity">
    <reaction evidence="1 17">
        <text>2 a phenolic donor + H2O2 = 2 a phenolic radical donor + 2 H2O</text>
        <dbReference type="Rhea" id="RHEA:56136"/>
        <dbReference type="ChEBI" id="CHEBI:15377"/>
        <dbReference type="ChEBI" id="CHEBI:16240"/>
        <dbReference type="ChEBI" id="CHEBI:139520"/>
        <dbReference type="ChEBI" id="CHEBI:139521"/>
        <dbReference type="EC" id="1.11.1.7"/>
    </reaction>
</comment>
<dbReference type="PRINTS" id="PR00461">
    <property type="entry name" value="PLPEROXIDASE"/>
</dbReference>
<evidence type="ECO:0000256" key="5">
    <source>
        <dbReference type="ARBA" id="ARBA00022723"/>
    </source>
</evidence>
<keyword evidence="10" id="KW-0325">Glycoprotein</keyword>
<keyword evidence="7 17" id="KW-0560">Oxidoreductase</keyword>
<keyword evidence="17" id="KW-0732">Signal</keyword>
<dbReference type="Gene3D" id="1.10.420.10">
    <property type="entry name" value="Peroxidase, domain 2"/>
    <property type="match status" value="1"/>
</dbReference>
<keyword evidence="20" id="KW-1185">Reference proteome</keyword>
<dbReference type="GO" id="GO:0006979">
    <property type="term" value="P:response to oxidative stress"/>
    <property type="evidence" value="ECO:0007669"/>
    <property type="project" value="UniProtKB-UniRule"/>
</dbReference>
<feature type="signal peptide" evidence="17">
    <location>
        <begin position="1"/>
        <end position="21"/>
    </location>
</feature>
<dbReference type="EC" id="1.11.1.7" evidence="17"/>
<organism evidence="19 20">
    <name type="scientific">Colocasia esculenta</name>
    <name type="common">Wild taro</name>
    <name type="synonym">Arum esculentum</name>
    <dbReference type="NCBI Taxonomy" id="4460"/>
    <lineage>
        <taxon>Eukaryota</taxon>
        <taxon>Viridiplantae</taxon>
        <taxon>Streptophyta</taxon>
        <taxon>Embryophyta</taxon>
        <taxon>Tracheophyta</taxon>
        <taxon>Spermatophyta</taxon>
        <taxon>Magnoliopsida</taxon>
        <taxon>Liliopsida</taxon>
        <taxon>Araceae</taxon>
        <taxon>Aroideae</taxon>
        <taxon>Colocasieae</taxon>
        <taxon>Colocasia</taxon>
    </lineage>
</organism>
<evidence type="ECO:0000313" key="19">
    <source>
        <dbReference type="EMBL" id="MQM18516.1"/>
    </source>
</evidence>
<evidence type="ECO:0000256" key="2">
    <source>
        <dbReference type="ARBA" id="ARBA00006873"/>
    </source>
</evidence>
<dbReference type="Pfam" id="PF00141">
    <property type="entry name" value="peroxidase"/>
    <property type="match status" value="1"/>
</dbReference>
<feature type="binding site" evidence="14">
    <location>
        <position position="76"/>
    </location>
    <ligand>
        <name>Ca(2+)</name>
        <dbReference type="ChEBI" id="CHEBI:29108"/>
        <label>1</label>
    </ligand>
</feature>
<dbReference type="PROSITE" id="PS50873">
    <property type="entry name" value="PEROXIDASE_4"/>
    <property type="match status" value="1"/>
</dbReference>
<dbReference type="GO" id="GO:0020037">
    <property type="term" value="F:heme binding"/>
    <property type="evidence" value="ECO:0007669"/>
    <property type="project" value="UniProtKB-UniRule"/>
</dbReference>
<evidence type="ECO:0000259" key="18">
    <source>
        <dbReference type="PROSITE" id="PS50873"/>
    </source>
</evidence>
<feature type="domain" description="Plant heme peroxidase family profile" evidence="18">
    <location>
        <begin position="31"/>
        <end position="280"/>
    </location>
</feature>
<dbReference type="PROSITE" id="PS00436">
    <property type="entry name" value="PEROXIDASE_2"/>
    <property type="match status" value="1"/>
</dbReference>
<dbReference type="EMBL" id="NMUH01008248">
    <property type="protein sequence ID" value="MQM18516.1"/>
    <property type="molecule type" value="Genomic_DNA"/>
</dbReference>
<name>A0A843XGS0_COLES</name>
<feature type="binding site" evidence="14">
    <location>
        <position position="94"/>
    </location>
    <ligand>
        <name>Ca(2+)</name>
        <dbReference type="ChEBI" id="CHEBI:29108"/>
        <label>1</label>
    </ligand>
</feature>
<keyword evidence="6 14" id="KW-0106">Calcium</keyword>
<dbReference type="InterPro" id="IPR019793">
    <property type="entry name" value="Peroxidases_heam-ligand_BS"/>
</dbReference>
<comment type="caution">
    <text evidence="19">The sequence shown here is derived from an EMBL/GenBank/DDBJ whole genome shotgun (WGS) entry which is preliminary data.</text>
</comment>
<feature type="binding site" evidence="14">
    <location>
        <position position="82"/>
    </location>
    <ligand>
        <name>Ca(2+)</name>
        <dbReference type="ChEBI" id="CHEBI:29108"/>
        <label>1</label>
    </ligand>
</feature>
<feature type="binding site" evidence="14">
    <location>
        <position position="73"/>
    </location>
    <ligand>
        <name>Ca(2+)</name>
        <dbReference type="ChEBI" id="CHEBI:29108"/>
        <label>1</label>
    </ligand>
</feature>
<feature type="binding site" evidence="14">
    <location>
        <position position="257"/>
    </location>
    <ligand>
        <name>Ca(2+)</name>
        <dbReference type="ChEBI" id="CHEBI:29108"/>
        <label>2</label>
    </ligand>
</feature>
<keyword evidence="3 17" id="KW-0575">Peroxidase</keyword>
<protein>
    <recommendedName>
        <fullName evidence="17">Peroxidase</fullName>
        <ecNumber evidence="17">1.11.1.7</ecNumber>
    </recommendedName>
</protein>
<feature type="binding site" evidence="13">
    <location>
        <position position="169"/>
    </location>
    <ligand>
        <name>substrate</name>
    </ligand>
</feature>
<sequence length="294" mass="31830">MAGRQLQTMVCWLLFLVMIHAKFPTSSSAASLKVGFYRWTCPDAEAIVKEAVVQAAAQDPGVAAGLIRMHFHDCFVRGCDASVLLDPTPETRVEKQSGANFPSLQGFEVIDEAKAILEYSCPCTVSCADILAFAARDASCVAGGIEYQVPAGRRDGTVSRESEIPGNLPPPFFTADKLVEIFAKKGLSADDMVTLAGAHSIGVSHCSSFSDRLYGFNATHPQDPSMDPAFADYLKARCPPPGVHGAADSTVPMDVATPGRLNNQYYRNLEKKRGLLTSDQTDLLWRCGWEYTLS</sequence>
<comment type="similarity">
    <text evidence="17">Belongs to the peroxidase family. Classical plant (class III) peroxidase subfamily.</text>
</comment>
<dbReference type="FunFam" id="1.10.420.10:FF:000006">
    <property type="entry name" value="Peroxidase"/>
    <property type="match status" value="1"/>
</dbReference>
<proteinExistence type="inferred from homology"/>
<keyword evidence="17" id="KW-0964">Secreted</keyword>
<dbReference type="PROSITE" id="PS00435">
    <property type="entry name" value="PEROXIDASE_1"/>
    <property type="match status" value="1"/>
</dbReference>
<feature type="disulfide bond" evidence="16">
    <location>
        <begin position="74"/>
        <end position="79"/>
    </location>
</feature>
<comment type="cofactor">
    <cofactor evidence="14 17">
        <name>Ca(2+)</name>
        <dbReference type="ChEBI" id="CHEBI:29108"/>
    </cofactor>
    <text evidence="14 17">Binds 2 calcium ions per subunit.</text>
</comment>